<dbReference type="Pfam" id="PF00593">
    <property type="entry name" value="TonB_dep_Rec_b-barrel"/>
    <property type="match status" value="1"/>
</dbReference>
<keyword evidence="5 11" id="KW-0812">Transmembrane</keyword>
<feature type="region of interest" description="Disordered" evidence="13">
    <location>
        <begin position="308"/>
        <end position="333"/>
    </location>
</feature>
<keyword evidence="6" id="KW-0408">Iron</keyword>
<dbReference type="eggNOG" id="COG4774">
    <property type="taxonomic scope" value="Bacteria"/>
</dbReference>
<feature type="chain" id="PRO_5002631298" evidence="14">
    <location>
        <begin position="26"/>
        <end position="962"/>
    </location>
</feature>
<dbReference type="STRING" id="247633.GP2143_13026"/>
<evidence type="ECO:0000256" key="4">
    <source>
        <dbReference type="ARBA" id="ARBA00022496"/>
    </source>
</evidence>
<evidence type="ECO:0000256" key="6">
    <source>
        <dbReference type="ARBA" id="ARBA00023004"/>
    </source>
</evidence>
<dbReference type="GO" id="GO:0006826">
    <property type="term" value="P:iron ion transport"/>
    <property type="evidence" value="ECO:0007669"/>
    <property type="project" value="UniProtKB-KW"/>
</dbReference>
<reference evidence="17 18" key="1">
    <citation type="journal article" date="2010" name="J. Bacteriol.">
        <title>Genome sequence of the oligotrophic marine Gammaproteobacterium HTCC2143, isolated from the Oregon Coast.</title>
        <authorList>
            <person name="Oh H.M."/>
            <person name="Kang I."/>
            <person name="Ferriera S."/>
            <person name="Giovannoni S.J."/>
            <person name="Cho J.C."/>
        </authorList>
    </citation>
    <scope>NUCLEOTIDE SEQUENCE [LARGE SCALE GENOMIC DNA]</scope>
    <source>
        <strain evidence="17 18">HTCC2143</strain>
    </source>
</reference>
<keyword evidence="10 11" id="KW-0998">Cell outer membrane</keyword>
<evidence type="ECO:0000256" key="5">
    <source>
        <dbReference type="ARBA" id="ARBA00022692"/>
    </source>
</evidence>
<organism evidence="17 18">
    <name type="scientific">marine gamma proteobacterium HTCC2143</name>
    <dbReference type="NCBI Taxonomy" id="247633"/>
    <lineage>
        <taxon>Bacteria</taxon>
        <taxon>Pseudomonadati</taxon>
        <taxon>Pseudomonadota</taxon>
        <taxon>Gammaproteobacteria</taxon>
        <taxon>Cellvibrionales</taxon>
        <taxon>Spongiibacteraceae</taxon>
        <taxon>BD1-7 clade</taxon>
    </lineage>
</organism>
<keyword evidence="14" id="KW-0732">Signal</keyword>
<evidence type="ECO:0000256" key="10">
    <source>
        <dbReference type="ARBA" id="ARBA00023237"/>
    </source>
</evidence>
<dbReference type="InterPro" id="IPR036942">
    <property type="entry name" value="Beta-barrel_TonB_sf"/>
</dbReference>
<keyword evidence="3 11" id="KW-1134">Transmembrane beta strand</keyword>
<evidence type="ECO:0000259" key="15">
    <source>
        <dbReference type="Pfam" id="PF00593"/>
    </source>
</evidence>
<evidence type="ECO:0000313" key="17">
    <source>
        <dbReference type="EMBL" id="EAW32179.1"/>
    </source>
</evidence>
<evidence type="ECO:0000256" key="12">
    <source>
        <dbReference type="RuleBase" id="RU003357"/>
    </source>
</evidence>
<keyword evidence="8 12" id="KW-0798">TonB box</keyword>
<comment type="similarity">
    <text evidence="11 12">Belongs to the TonB-dependent receptor family.</text>
</comment>
<evidence type="ECO:0000256" key="3">
    <source>
        <dbReference type="ARBA" id="ARBA00022452"/>
    </source>
</evidence>
<dbReference type="PROSITE" id="PS52016">
    <property type="entry name" value="TONB_DEPENDENT_REC_3"/>
    <property type="match status" value="1"/>
</dbReference>
<dbReference type="InterPro" id="IPR039426">
    <property type="entry name" value="TonB-dep_rcpt-like"/>
</dbReference>
<sequence length="962" mass="105785">MALKLSAKGLLALSIASILSTSAIAQRKIEEVVVTAEKTQATVSDTSISITAFTAENLDELGIQSADEMINYIPATTRDTYDIRIRGVGRNFRALGGDPGVATYYNGVYSPDFGIASSESGLYDLQRVEVLRGPQGTLYGRNSIGGAVNYITKKPTFDFEGEVRAQLGDYGTEEFYGVLSGPLIADKLAGRLVASQRDRDAWMEDVAGNDIDSTHDKNIAIALTWLPTDDIEINARVNDRISDRSVGGQVFINEGSGATRGTRSINEGVLGLREVAAGTVGAWSYTNPITGEEKWALNRRAGIDASEFPYNPNPAFNQNQLAGQTSGSKSDPNNLVAVNNEGGDCRVFPSTLNSCNAERFDHASGHVEAKWDISEQTSLRFIYGHTEFDYSYNQDIDYSNADFTKYRQTVLETVKSDSYEMQLDWAVGDSWTATTGIYYFDERRSQDYSLSDTTERYTQRFDFDDNVLSPGAAAFWAGLGVGVGNDGSFFGAYPNTPPTFDEVADHTSVLSKWAGDPRGDSFVQANSIENESSAIYTQGTYEFNEEFSLTVGVRWAEDKKTAVEKRRLRFEEDPQNIGADGNPSFLNYTLGALPGLTGQAGYDDTTGRTALAMLNVLYGRATWTADGIAPVCALDDAACATPLLLGGIPLAQTSATSGDDSWDDVNYRVNLDWTPTDDILMYFSVTTGYRAGGYSLGVTDARIATGPSGIVTEIDDPFSYGKETVISYEVGYKGLHLDGTLQLNGSIYRYEYDDYQDRLNVFDPVRGRSVNIVQNAPGATNTGLEVETLWYPTDELSIGANYSYTETEYSDEYLVVYQNDPDLPGSLFGNATTSPELYQRDANGSELKRIPKHKATVWGGYEWQTEMGAVTLRATYSYTGEMQSNGVEDELDLIPSRYQVDTSLAWRSVDEKWRARLFVDNVTDERNIREINTGNEGTNFRQTGTLLYPKYWGLDVAYKFGG</sequence>
<dbReference type="InterPro" id="IPR012910">
    <property type="entry name" value="Plug_dom"/>
</dbReference>
<dbReference type="Gene3D" id="2.40.170.20">
    <property type="entry name" value="TonB-dependent receptor, beta-barrel domain"/>
    <property type="match status" value="3"/>
</dbReference>
<keyword evidence="2 11" id="KW-0813">Transport</keyword>
<dbReference type="SUPFAM" id="SSF56935">
    <property type="entry name" value="Porins"/>
    <property type="match status" value="1"/>
</dbReference>
<evidence type="ECO:0000256" key="14">
    <source>
        <dbReference type="SAM" id="SignalP"/>
    </source>
</evidence>
<gene>
    <name evidence="17" type="ORF">GP2143_13026</name>
</gene>
<evidence type="ECO:0000313" key="18">
    <source>
        <dbReference type="Proteomes" id="UP000004931"/>
    </source>
</evidence>
<evidence type="ECO:0000259" key="16">
    <source>
        <dbReference type="Pfam" id="PF07715"/>
    </source>
</evidence>
<feature type="signal peptide" evidence="14">
    <location>
        <begin position="1"/>
        <end position="25"/>
    </location>
</feature>
<evidence type="ECO:0000256" key="1">
    <source>
        <dbReference type="ARBA" id="ARBA00004571"/>
    </source>
</evidence>
<dbReference type="InterPro" id="IPR000531">
    <property type="entry name" value="Beta-barrel_TonB"/>
</dbReference>
<dbReference type="OrthoDB" id="7051185at2"/>
<evidence type="ECO:0000256" key="7">
    <source>
        <dbReference type="ARBA" id="ARBA00023065"/>
    </source>
</evidence>
<evidence type="ECO:0000256" key="9">
    <source>
        <dbReference type="ARBA" id="ARBA00023136"/>
    </source>
</evidence>
<dbReference type="AlphaFoldDB" id="A0Y7S5"/>
<keyword evidence="9 11" id="KW-0472">Membrane</keyword>
<dbReference type="Proteomes" id="UP000004931">
    <property type="component" value="Unassembled WGS sequence"/>
</dbReference>
<feature type="domain" description="TonB-dependent receptor-like beta-barrel" evidence="15">
    <location>
        <begin position="371"/>
        <end position="922"/>
    </location>
</feature>
<name>A0Y7S5_9GAMM</name>
<protein>
    <submittedName>
        <fullName evidence="17">TonB-dependent receptor</fullName>
    </submittedName>
</protein>
<dbReference type="PANTHER" id="PTHR32552">
    <property type="entry name" value="FERRICHROME IRON RECEPTOR-RELATED"/>
    <property type="match status" value="1"/>
</dbReference>
<comment type="subcellular location">
    <subcellularLocation>
        <location evidence="1 11">Cell outer membrane</location>
        <topology evidence="1 11">Multi-pass membrane protein</topology>
    </subcellularLocation>
</comment>
<keyword evidence="7" id="KW-0406">Ion transport</keyword>
<accession>A0Y7S5</accession>
<evidence type="ECO:0000256" key="11">
    <source>
        <dbReference type="PROSITE-ProRule" id="PRU01360"/>
    </source>
</evidence>
<dbReference type="GO" id="GO:0009279">
    <property type="term" value="C:cell outer membrane"/>
    <property type="evidence" value="ECO:0007669"/>
    <property type="project" value="UniProtKB-SubCell"/>
</dbReference>
<feature type="domain" description="TonB-dependent receptor plug" evidence="16">
    <location>
        <begin position="43"/>
        <end position="147"/>
    </location>
</feature>
<dbReference type="PANTHER" id="PTHR32552:SF81">
    <property type="entry name" value="TONB-DEPENDENT OUTER MEMBRANE RECEPTOR"/>
    <property type="match status" value="1"/>
</dbReference>
<feature type="compositionally biased region" description="Polar residues" evidence="13">
    <location>
        <begin position="314"/>
        <end position="333"/>
    </location>
</feature>
<evidence type="ECO:0000256" key="13">
    <source>
        <dbReference type="SAM" id="MobiDB-lite"/>
    </source>
</evidence>
<dbReference type="Pfam" id="PF07715">
    <property type="entry name" value="Plug"/>
    <property type="match status" value="1"/>
</dbReference>
<keyword evidence="4" id="KW-0410">Iron transport</keyword>
<comment type="caution">
    <text evidence="17">The sequence shown here is derived from an EMBL/GenBank/DDBJ whole genome shotgun (WGS) entry which is preliminary data.</text>
</comment>
<keyword evidence="18" id="KW-1185">Reference proteome</keyword>
<dbReference type="EMBL" id="AAVT01000001">
    <property type="protein sequence ID" value="EAW32179.1"/>
    <property type="molecule type" value="Genomic_DNA"/>
</dbReference>
<keyword evidence="17" id="KW-0675">Receptor</keyword>
<evidence type="ECO:0000256" key="2">
    <source>
        <dbReference type="ARBA" id="ARBA00022448"/>
    </source>
</evidence>
<evidence type="ECO:0000256" key="8">
    <source>
        <dbReference type="ARBA" id="ARBA00023077"/>
    </source>
</evidence>
<proteinExistence type="inferred from homology"/>